<name>A0A934K5L2_9BACT</name>
<dbReference type="EMBL" id="JAEKNR010000146">
    <property type="protein sequence ID" value="MBJ7599294.1"/>
    <property type="molecule type" value="Genomic_DNA"/>
</dbReference>
<protein>
    <submittedName>
        <fullName evidence="2">DUF5615 family PIN-like protein</fullName>
    </submittedName>
</protein>
<evidence type="ECO:0000313" key="2">
    <source>
        <dbReference type="EMBL" id="MBJ7599294.1"/>
    </source>
</evidence>
<dbReference type="Proteomes" id="UP000612893">
    <property type="component" value="Unassembled WGS sequence"/>
</dbReference>
<sequence>MKILLDEMLDASIAEQLCRRGYDAMATQGNAQLQGKQDRELLRGARKLGRLIVTDNVADFARLHRQCLAEGEDHAGIILVSPARYPRSKRTIGIWVEGLTGLLQYHAEASLENTCTWLS</sequence>
<evidence type="ECO:0000313" key="3">
    <source>
        <dbReference type="Proteomes" id="UP000612893"/>
    </source>
</evidence>
<dbReference type="RefSeq" id="WP_338202789.1">
    <property type="nucleotide sequence ID" value="NZ_JAEKNR010000146.1"/>
</dbReference>
<keyword evidence="3" id="KW-1185">Reference proteome</keyword>
<evidence type="ECO:0000259" key="1">
    <source>
        <dbReference type="Pfam" id="PF18480"/>
    </source>
</evidence>
<proteinExistence type="predicted"/>
<accession>A0A934K5L2</accession>
<feature type="domain" description="DUF5615" evidence="1">
    <location>
        <begin position="1"/>
        <end position="90"/>
    </location>
</feature>
<gene>
    <name evidence="2" type="ORF">JF922_14615</name>
</gene>
<dbReference type="Pfam" id="PF18480">
    <property type="entry name" value="DUF5615"/>
    <property type="match status" value="1"/>
</dbReference>
<organism evidence="2 3">
    <name type="scientific">Candidatus Nephthysia bennettiae</name>
    <dbReference type="NCBI Taxonomy" id="3127016"/>
    <lineage>
        <taxon>Bacteria</taxon>
        <taxon>Bacillati</taxon>
        <taxon>Candidatus Dormiibacterota</taxon>
        <taxon>Candidatus Dormibacteria</taxon>
        <taxon>Candidatus Dormibacterales</taxon>
        <taxon>Candidatus Dormibacteraceae</taxon>
        <taxon>Candidatus Nephthysia</taxon>
    </lineage>
</organism>
<dbReference type="AlphaFoldDB" id="A0A934K5L2"/>
<dbReference type="InterPro" id="IPR041049">
    <property type="entry name" value="DUF5615"/>
</dbReference>
<comment type="caution">
    <text evidence="2">The sequence shown here is derived from an EMBL/GenBank/DDBJ whole genome shotgun (WGS) entry which is preliminary data.</text>
</comment>
<reference evidence="2" key="1">
    <citation type="submission" date="2020-10" db="EMBL/GenBank/DDBJ databases">
        <title>Ca. Dormibacterota MAGs.</title>
        <authorList>
            <person name="Montgomery K."/>
        </authorList>
    </citation>
    <scope>NUCLEOTIDE SEQUENCE [LARGE SCALE GENOMIC DNA]</scope>
    <source>
        <strain evidence="2">SC8812_S17_10</strain>
    </source>
</reference>